<dbReference type="EMBL" id="JBHSGW010000002">
    <property type="protein sequence ID" value="MFC4739155.1"/>
    <property type="molecule type" value="Genomic_DNA"/>
</dbReference>
<dbReference type="Pfam" id="PF20009">
    <property type="entry name" value="GEVED"/>
    <property type="match status" value="1"/>
</dbReference>
<dbReference type="Proteomes" id="UP001595885">
    <property type="component" value="Unassembled WGS sequence"/>
</dbReference>
<sequence length="937" mass="99884">MKKITIKNLKFLLILLGYFSTSLLTINAQCIRPDAFGTVTSNNSGTQQGITTCAYSTAEYSTVNGLIVGEDYMFSAQVGSTYFAGNHIYVTLTDASNNVIQHGFSPQTITNVTVTSVRIHLSDDSTCAGTANCHNTSVQFLPSCPIPSSLSASNLTLNSADISWTVLTSPSGGYEYYYSTTNTAPDGTTTPSGTSTTTTANLTGLTAGTTYYFWVRSNCTSEFSIWSAAGSFDTVCNDVTDFVQNFDASATGSTSPMPVCWSRAGTGSTYVTTGSTSPMSPSNRLYMFASGTTPTEAYAILPSVSNLQANTHRLKFKSFATLAGRVVEIGYLTDLSDVTTFVQLQEINLPSTNVASTQEFIIAPTGIPAGIKNLVIKNPGYPGSTTTAYFDDVIWEAIPACPEPLYLTATNIIATSADLSWTELGSATLYNIEYGPAGFTQGTGGIVVSGVTNPYTLSGLAPQTTYDYYVQADCGTTNGTSIWVGPFTFTTACVSYTAPYTENFDSLPLVSPYRDLPTCWDTQVGPDYWTLTNDVTNTGHTYLPNIGDHTTGTSNYLWIDASSNITANEMVSPLVDMSALTTPLAGFWFASNNTNNTINHTIALDVWDGAAWLNIATETGNFTGWVKVEATVPSTVPTTTKFRIYAIANPAGTTADYFYNDLGVDDFYVIETPLSPPSCVTNPVSTPNASCGNFPNTLSWDADPIATGYYITVGTTSGGNDIADNVNLTSSSYTFTGDINAMYYWTVVPYNANGSATGCAEQSFTTAATGCYCPSLPTSVDGSGITNVQLGSTNYPISVTTAPFYSDQSVAINDMSQGISNNVQISFNTLTYDYDTYIYVDLNDDFILDASELLFNGVSSSTSPNVFNASFVMPLTAPLGNHRMRIVTADFMPLGNEDPCYSGTYGFVVDFTINVIPAPSCLPPTALTATNITNASA</sequence>
<gene>
    <name evidence="3" type="ORF">ACFO3U_04045</name>
</gene>
<feature type="non-terminal residue" evidence="3">
    <location>
        <position position="937"/>
    </location>
</feature>
<keyword evidence="4" id="KW-1185">Reference proteome</keyword>
<name>A0ABV9P440_9FLAO</name>
<dbReference type="InterPro" id="IPR013320">
    <property type="entry name" value="ConA-like_dom_sf"/>
</dbReference>
<dbReference type="Gene3D" id="2.60.40.10">
    <property type="entry name" value="Immunoglobulins"/>
    <property type="match status" value="3"/>
</dbReference>
<dbReference type="InterPro" id="IPR036116">
    <property type="entry name" value="FN3_sf"/>
</dbReference>
<dbReference type="InterPro" id="IPR045474">
    <property type="entry name" value="GEVED"/>
</dbReference>
<dbReference type="CDD" id="cd00063">
    <property type="entry name" value="FN3"/>
    <property type="match status" value="2"/>
</dbReference>
<accession>A0ABV9P440</accession>
<dbReference type="InterPro" id="IPR013783">
    <property type="entry name" value="Ig-like_fold"/>
</dbReference>
<feature type="signal peptide" evidence="1">
    <location>
        <begin position="1"/>
        <end position="28"/>
    </location>
</feature>
<dbReference type="SUPFAM" id="SSF49265">
    <property type="entry name" value="Fibronectin type III"/>
    <property type="match status" value="3"/>
</dbReference>
<evidence type="ECO:0000256" key="1">
    <source>
        <dbReference type="SAM" id="SignalP"/>
    </source>
</evidence>
<dbReference type="SMART" id="SM00060">
    <property type="entry name" value="FN3"/>
    <property type="match status" value="2"/>
</dbReference>
<evidence type="ECO:0000259" key="2">
    <source>
        <dbReference type="PROSITE" id="PS50853"/>
    </source>
</evidence>
<reference evidence="4" key="1">
    <citation type="journal article" date="2019" name="Int. J. Syst. Evol. Microbiol.">
        <title>The Global Catalogue of Microorganisms (GCM) 10K type strain sequencing project: providing services to taxonomists for standard genome sequencing and annotation.</title>
        <authorList>
            <consortium name="The Broad Institute Genomics Platform"/>
            <consortium name="The Broad Institute Genome Sequencing Center for Infectious Disease"/>
            <person name="Wu L."/>
            <person name="Ma J."/>
        </authorList>
    </citation>
    <scope>NUCLEOTIDE SEQUENCE [LARGE SCALE GENOMIC DNA]</scope>
    <source>
        <strain evidence="4">CCUG 50349</strain>
    </source>
</reference>
<dbReference type="RefSeq" id="WP_379738449.1">
    <property type="nucleotide sequence ID" value="NZ_JBHSGW010000002.1"/>
</dbReference>
<dbReference type="InterPro" id="IPR003961">
    <property type="entry name" value="FN3_dom"/>
</dbReference>
<protein>
    <submittedName>
        <fullName evidence="3">Fibronectin type III domain-containing protein</fullName>
    </submittedName>
</protein>
<feature type="chain" id="PRO_5045927749" evidence="1">
    <location>
        <begin position="29"/>
        <end position="937"/>
    </location>
</feature>
<organism evidence="3 4">
    <name type="scientific">Flavobacterium ponti</name>
    <dbReference type="NCBI Taxonomy" id="665133"/>
    <lineage>
        <taxon>Bacteria</taxon>
        <taxon>Pseudomonadati</taxon>
        <taxon>Bacteroidota</taxon>
        <taxon>Flavobacteriia</taxon>
        <taxon>Flavobacteriales</taxon>
        <taxon>Flavobacteriaceae</taxon>
        <taxon>Flavobacterium</taxon>
    </lineage>
</organism>
<comment type="caution">
    <text evidence="3">The sequence shown here is derived from an EMBL/GenBank/DDBJ whole genome shotgun (WGS) entry which is preliminary data.</text>
</comment>
<dbReference type="PROSITE" id="PS50853">
    <property type="entry name" value="FN3"/>
    <property type="match status" value="2"/>
</dbReference>
<proteinExistence type="predicted"/>
<keyword evidence="1" id="KW-0732">Signal</keyword>
<evidence type="ECO:0000313" key="3">
    <source>
        <dbReference type="EMBL" id="MFC4739155.1"/>
    </source>
</evidence>
<feature type="domain" description="Fibronectin type-III" evidence="2">
    <location>
        <begin position="401"/>
        <end position="494"/>
    </location>
</feature>
<dbReference type="Pfam" id="PF00041">
    <property type="entry name" value="fn3"/>
    <property type="match status" value="2"/>
</dbReference>
<dbReference type="Gene3D" id="2.60.120.200">
    <property type="match status" value="1"/>
</dbReference>
<evidence type="ECO:0000313" key="4">
    <source>
        <dbReference type="Proteomes" id="UP001595885"/>
    </source>
</evidence>
<dbReference type="SUPFAM" id="SSF49899">
    <property type="entry name" value="Concanavalin A-like lectins/glucanases"/>
    <property type="match status" value="1"/>
</dbReference>
<feature type="domain" description="Fibronectin type-III" evidence="2">
    <location>
        <begin position="146"/>
        <end position="238"/>
    </location>
</feature>